<dbReference type="GO" id="GO:0051213">
    <property type="term" value="F:dioxygenase activity"/>
    <property type="evidence" value="ECO:0007669"/>
    <property type="project" value="UniProtKB-KW"/>
</dbReference>
<dbReference type="InterPro" id="IPR010255">
    <property type="entry name" value="Haem_peroxidase_sf"/>
</dbReference>
<dbReference type="AlphaFoldDB" id="A0AAV9NLX1"/>
<dbReference type="Gene3D" id="1.10.640.10">
    <property type="entry name" value="Haem peroxidase domain superfamily, animal type"/>
    <property type="match status" value="1"/>
</dbReference>
<dbReference type="CDD" id="cd20612">
    <property type="entry name" value="CYP_LDS-like_C"/>
    <property type="match status" value="1"/>
</dbReference>
<dbReference type="GeneID" id="89976257"/>
<evidence type="ECO:0008006" key="10">
    <source>
        <dbReference type="Google" id="ProtNLM"/>
    </source>
</evidence>
<dbReference type="PRINTS" id="PR00457">
    <property type="entry name" value="ANPEROXIDASE"/>
</dbReference>
<keyword evidence="9" id="KW-1185">Reference proteome</keyword>
<dbReference type="InterPro" id="IPR019791">
    <property type="entry name" value="Haem_peroxidase_animal"/>
</dbReference>
<dbReference type="InterPro" id="IPR034812">
    <property type="entry name" value="Ppo-like_N"/>
</dbReference>
<dbReference type="SUPFAM" id="SSF48264">
    <property type="entry name" value="Cytochrome P450"/>
    <property type="match status" value="1"/>
</dbReference>
<dbReference type="InterPro" id="IPR001128">
    <property type="entry name" value="Cyt_P450"/>
</dbReference>
<dbReference type="Gene3D" id="1.10.630.10">
    <property type="entry name" value="Cytochrome P450"/>
    <property type="match status" value="1"/>
</dbReference>
<name>A0AAV9NLX1_9EURO</name>
<gene>
    <name evidence="8" type="ORF">LTR84_008092</name>
</gene>
<protein>
    <recommendedName>
        <fullName evidence="10">Linoleate 8R-lipoxygenase</fullName>
    </recommendedName>
</protein>
<dbReference type="RefSeq" id="XP_064710645.1">
    <property type="nucleotide sequence ID" value="XM_064851642.1"/>
</dbReference>
<dbReference type="GO" id="GO:0020037">
    <property type="term" value="F:heme binding"/>
    <property type="evidence" value="ECO:0007669"/>
    <property type="project" value="InterPro"/>
</dbReference>
<dbReference type="GO" id="GO:0006979">
    <property type="term" value="P:response to oxidative stress"/>
    <property type="evidence" value="ECO:0007669"/>
    <property type="project" value="InterPro"/>
</dbReference>
<keyword evidence="4" id="KW-0560">Oxidoreductase</keyword>
<comment type="caution">
    <text evidence="8">The sequence shown here is derived from an EMBL/GenBank/DDBJ whole genome shotgun (WGS) entry which is preliminary data.</text>
</comment>
<dbReference type="GO" id="GO:0016705">
    <property type="term" value="F:oxidoreductase activity, acting on paired donors, with incorporation or reduction of molecular oxygen"/>
    <property type="evidence" value="ECO:0007669"/>
    <property type="project" value="InterPro"/>
</dbReference>
<comment type="subunit">
    <text evidence="1">Homotetramer.</text>
</comment>
<dbReference type="Pfam" id="PF03098">
    <property type="entry name" value="An_peroxidase"/>
    <property type="match status" value="2"/>
</dbReference>
<feature type="region of interest" description="Disordered" evidence="7">
    <location>
        <begin position="1"/>
        <end position="47"/>
    </location>
</feature>
<dbReference type="EMBL" id="JAVRRD010000003">
    <property type="protein sequence ID" value="KAK5061548.1"/>
    <property type="molecule type" value="Genomic_DNA"/>
</dbReference>
<keyword evidence="3" id="KW-0223">Dioxygenase</keyword>
<dbReference type="Proteomes" id="UP001358417">
    <property type="component" value="Unassembled WGS sequence"/>
</dbReference>
<evidence type="ECO:0000256" key="1">
    <source>
        <dbReference type="ARBA" id="ARBA00011881"/>
    </source>
</evidence>
<dbReference type="InterPro" id="IPR036396">
    <property type="entry name" value="Cyt_P450_sf"/>
</dbReference>
<proteinExistence type="predicted"/>
<evidence type="ECO:0000256" key="3">
    <source>
        <dbReference type="ARBA" id="ARBA00022964"/>
    </source>
</evidence>
<evidence type="ECO:0000256" key="4">
    <source>
        <dbReference type="ARBA" id="ARBA00023002"/>
    </source>
</evidence>
<accession>A0AAV9NLX1</accession>
<dbReference type="InterPro" id="IPR037120">
    <property type="entry name" value="Haem_peroxidase_sf_animal"/>
</dbReference>
<dbReference type="PANTHER" id="PTHR11903">
    <property type="entry name" value="PROSTAGLANDIN G/H SYNTHASE"/>
    <property type="match status" value="1"/>
</dbReference>
<evidence type="ECO:0000256" key="7">
    <source>
        <dbReference type="SAM" id="MobiDB-lite"/>
    </source>
</evidence>
<keyword evidence="6" id="KW-0349">Heme</keyword>
<dbReference type="GO" id="GO:0005506">
    <property type="term" value="F:iron ion binding"/>
    <property type="evidence" value="ECO:0007669"/>
    <property type="project" value="InterPro"/>
</dbReference>
<dbReference type="PROSITE" id="PS50292">
    <property type="entry name" value="PEROXIDASE_3"/>
    <property type="match status" value="1"/>
</dbReference>
<dbReference type="CDD" id="cd09817">
    <property type="entry name" value="linoleate_diol_synthase_like"/>
    <property type="match status" value="1"/>
</dbReference>
<keyword evidence="5 6" id="KW-0408">Iron</keyword>
<feature type="binding site" description="axial binding residue" evidence="6">
    <location>
        <position position="426"/>
    </location>
    <ligand>
        <name>heme b</name>
        <dbReference type="ChEBI" id="CHEBI:60344"/>
    </ligand>
    <ligandPart>
        <name>Fe</name>
        <dbReference type="ChEBI" id="CHEBI:18248"/>
    </ligandPart>
</feature>
<evidence type="ECO:0000256" key="6">
    <source>
        <dbReference type="PIRSR" id="PIRSR619791-2"/>
    </source>
</evidence>
<organism evidence="8 9">
    <name type="scientific">Exophiala bonariae</name>
    <dbReference type="NCBI Taxonomy" id="1690606"/>
    <lineage>
        <taxon>Eukaryota</taxon>
        <taxon>Fungi</taxon>
        <taxon>Dikarya</taxon>
        <taxon>Ascomycota</taxon>
        <taxon>Pezizomycotina</taxon>
        <taxon>Eurotiomycetes</taxon>
        <taxon>Chaetothyriomycetidae</taxon>
        <taxon>Chaetothyriales</taxon>
        <taxon>Herpotrichiellaceae</taxon>
        <taxon>Exophiala</taxon>
    </lineage>
</organism>
<reference evidence="8 9" key="1">
    <citation type="submission" date="2023-08" db="EMBL/GenBank/DDBJ databases">
        <title>Black Yeasts Isolated from many extreme environments.</title>
        <authorList>
            <person name="Coleine C."/>
            <person name="Stajich J.E."/>
            <person name="Selbmann L."/>
        </authorList>
    </citation>
    <scope>NUCLEOTIDE SEQUENCE [LARGE SCALE GENOMIC DNA]</scope>
    <source>
        <strain evidence="8 9">CCFEE 5792</strain>
    </source>
</reference>
<evidence type="ECO:0000256" key="5">
    <source>
        <dbReference type="ARBA" id="ARBA00023004"/>
    </source>
</evidence>
<dbReference type="PANTHER" id="PTHR11903:SF13">
    <property type="entry name" value="LINOLEATE 10R-LIPOXYGENASE"/>
    <property type="match status" value="1"/>
</dbReference>
<dbReference type="GO" id="GO:0006631">
    <property type="term" value="P:fatty acid metabolic process"/>
    <property type="evidence" value="ECO:0007669"/>
    <property type="project" value="UniProtKB-ARBA"/>
</dbReference>
<dbReference type="InterPro" id="IPR050783">
    <property type="entry name" value="Oxylipin_biosynth_metab"/>
</dbReference>
<dbReference type="GO" id="GO:0004497">
    <property type="term" value="F:monooxygenase activity"/>
    <property type="evidence" value="ECO:0007669"/>
    <property type="project" value="InterPro"/>
</dbReference>
<sequence>MPALDEAIYPQPGDPTIPSHANADLTPDPNPTQAITPPASPLQPRYNTPMPSRKDVERTFQECAQLIHASLRPLPTQSGDGQYVGTEEQDSGILADLKTLGPNDLKSAVQILEAKASGKPENDRKMFMEQVIQTVSGLPDHSAHRVNLTRLLQDKIWSSLSHPPLTYLGDEYRYRSADGSNNSYLYPKLGAANTPYARSIDLVTIQPAALPDPGLLFDSLLAREEFKPHPNNISSIFFNWASLIIHDCFQTDHIDNSISTTSSYLDLSILYGDTQEDQNEMRTFKDGRIKADCFAEGRLIAFPPACGVMLILLNRFHNYVVQQLAAINEKGRFTKPSDRGSPQSIKAAWAKYDNDLFQTGRLVTCGLYINIALYDYLPTILNMHRTNSSWQLDPRADMTSRYGKDVTPRGIGNQVSAEFNLAYRFHSCVGEADEKWTEAILRDILGKSPHGASCEELLMGLGKFEHALSKDPQKGPFANLKRGPDGKFNDDDLARIMTMGIDQVAGSFGARNVPKSMRAITMLGIMQSRSWNLCTLNEYRHFFGLKKYETFEEINSDPQIVSQLRHLYEHPDHIEIYPGIAIEDIKDPMVPGVGICPNYTISRVILSDAITLIRGDRFYTLDWNPGSMTNWGFNEIAYDMSISRGAVFYKLMLRTLPRHFKPDSIYAHYPMTTPSENAKIMKAQDFPVLWAEKLGPIMGMESEGFCMSGDSPFHQKQRQTMGQLLYQEAWRDDIRKFYEQTTLRLLHEKSCKVANFNQVDLTRDVGNLAHVHFAAKMFLLPLKTAENPRGIFTEHELWMAMCVMFTAALLDFDPAKSFPLLVVAKKVATMLGKLIEANVKSITATSFAAKFFDSFRENDNTLQNYGVNLIRRLKDTGMTTSAMTYSQILPTATAMVPHPSQAFSQMIDYYLGEGISHWPEIQRLSRDDSQESFDKLVRYAQEGARIAGTFGNLRRSKVSHVFQEDGKQIIVKPGDKIIASFIAASHDPKVFPNPDQVRLDRPLESYIHYGIGIHTCLGKDINMVALGSMLKTVGKLQNLRRAPGPQGQIKKVSPTWSCTDYQWTEC</sequence>
<dbReference type="SUPFAM" id="SSF48113">
    <property type="entry name" value="Heme-dependent peroxidases"/>
    <property type="match status" value="1"/>
</dbReference>
<keyword evidence="2 6" id="KW-0479">Metal-binding</keyword>
<evidence type="ECO:0000313" key="9">
    <source>
        <dbReference type="Proteomes" id="UP001358417"/>
    </source>
</evidence>
<dbReference type="Pfam" id="PF00067">
    <property type="entry name" value="p450"/>
    <property type="match status" value="1"/>
</dbReference>
<dbReference type="GO" id="GO:0004601">
    <property type="term" value="F:peroxidase activity"/>
    <property type="evidence" value="ECO:0007669"/>
    <property type="project" value="InterPro"/>
</dbReference>
<evidence type="ECO:0000256" key="2">
    <source>
        <dbReference type="ARBA" id="ARBA00022723"/>
    </source>
</evidence>
<evidence type="ECO:0000313" key="8">
    <source>
        <dbReference type="EMBL" id="KAK5061548.1"/>
    </source>
</evidence>